<keyword evidence="3" id="KW-1185">Reference proteome</keyword>
<gene>
    <name evidence="2" type="ORF">TraAM80_03200</name>
</gene>
<dbReference type="EMBL" id="MKGL01000081">
    <property type="protein sequence ID" value="RNF07678.1"/>
    <property type="molecule type" value="Genomic_DNA"/>
</dbReference>
<organism evidence="2 3">
    <name type="scientific">Trypanosoma rangeli</name>
    <dbReference type="NCBI Taxonomy" id="5698"/>
    <lineage>
        <taxon>Eukaryota</taxon>
        <taxon>Discoba</taxon>
        <taxon>Euglenozoa</taxon>
        <taxon>Kinetoplastea</taxon>
        <taxon>Metakinetoplastina</taxon>
        <taxon>Trypanosomatida</taxon>
        <taxon>Trypanosomatidae</taxon>
        <taxon>Trypanosoma</taxon>
        <taxon>Herpetosoma</taxon>
    </lineage>
</organism>
<dbReference type="OrthoDB" id="243945at2759"/>
<dbReference type="GeneID" id="40327133"/>
<dbReference type="AlphaFoldDB" id="A0A3R7L4V4"/>
<evidence type="ECO:0000256" key="1">
    <source>
        <dbReference type="SAM" id="Coils"/>
    </source>
</evidence>
<proteinExistence type="predicted"/>
<sequence>MTEFNEANELLGHAAVEAPLGGNIAMARQGMTCSLQATCGNAVDAALPAISQFYEMVMDKLAHFNFSSSEDVLQMYGLPAFEAQFAVLLAQRYVQDLVERCVGRLLAIFPNAPNLPRHRILARETVQEELRWRFGVTYRELCRTTRARINGVSVRQLLCDEERTTAQRSHEMAIQELLLEATDRRQKMIEEEAGVFFGTKHEPMSASTGRPLPPLCAEETAEWRNAVVEAAGALQALELEVRRIRDSVDADTDDGSDEDEEQEYAGNLMGGVAALSSRKRRNGNGARFASVEEEEAFLLKRIQREQETLSSLQLKRSSWDQGVRSLMEDDVEVKSMRSEYNALILKQQQEIDELKQELQRSAATFGISTP</sequence>
<comment type="caution">
    <text evidence="2">The sequence shown here is derived from an EMBL/GenBank/DDBJ whole genome shotgun (WGS) entry which is preliminary data.</text>
</comment>
<name>A0A3R7L4V4_TRYRA</name>
<dbReference type="Proteomes" id="UP000283634">
    <property type="component" value="Unassembled WGS sequence"/>
</dbReference>
<accession>A0A3R7L4V4</accession>
<keyword evidence="1" id="KW-0175">Coiled coil</keyword>
<protein>
    <submittedName>
        <fullName evidence="2">Uncharacterized protein</fullName>
    </submittedName>
</protein>
<feature type="coiled-coil region" evidence="1">
    <location>
        <begin position="337"/>
        <end position="364"/>
    </location>
</feature>
<reference evidence="2 3" key="1">
    <citation type="journal article" date="2018" name="BMC Genomics">
        <title>Genomic comparison of Trypanosoma conorhini and Trypanosoma rangeli to Trypanosoma cruzi strains of high and low virulence.</title>
        <authorList>
            <person name="Bradwell K.R."/>
            <person name="Koparde V.N."/>
            <person name="Matveyev A.V."/>
            <person name="Serrano M.G."/>
            <person name="Alves J.M."/>
            <person name="Parikh H."/>
            <person name="Huang B."/>
            <person name="Lee V."/>
            <person name="Espinosa-Alvarez O."/>
            <person name="Ortiz P.A."/>
            <person name="Costa-Martins A.G."/>
            <person name="Teixeira M.M."/>
            <person name="Buck G.A."/>
        </authorList>
    </citation>
    <scope>NUCLEOTIDE SEQUENCE [LARGE SCALE GENOMIC DNA]</scope>
    <source>
        <strain evidence="2 3">AM80</strain>
    </source>
</reference>
<dbReference type="RefSeq" id="XP_029239964.1">
    <property type="nucleotide sequence ID" value="XM_029380177.1"/>
</dbReference>
<evidence type="ECO:0000313" key="2">
    <source>
        <dbReference type="EMBL" id="RNF07678.1"/>
    </source>
</evidence>
<dbReference type="VEuPathDB" id="TriTrypDB:TRSC58_02589"/>
<evidence type="ECO:0000313" key="3">
    <source>
        <dbReference type="Proteomes" id="UP000283634"/>
    </source>
</evidence>